<sequence>MAKISFEKIENEDIFVSDYKRLTRNNEIDFSREGISVIYGPNGTGKTSLVKVLSSEKGTKVKYTYDGKEYTDGSQFFVINDQNNRNIIQGETKDFLLGDDIKKEFELQEYIANEYNRLCTESISILKSNYSVSSSSSKSIDCFSEWTSIQNIIKDLMNNRTKGSKTGVDTYILELDKHTQITIPDYEQAKLDYIISDLSEKNPLITEIETIDTSKLANNSHIKEIEENTEAIKILSRFSYKDQCIVCDSNGIDSEDLLNKKSKNKEEIIKTLDVKTKKIVEKIIANISEKDPFRIKDIMLGAIETGNLSDVLLLKESIKEYKNIFANKVIRELVQLYKSSEIKIKNEEYKKLINQKPDITEEDFLYIEQIISNNMSKKLQIIRDDKKNIKIVLENKAFLGINREELPLSSGEQNFLSLTFEFLKAKNSDKPIIILDDPISSFDSIYKNKIAYAIVKILQNKKRVILTHNVDLLRLLDGQFKKCFKLFLFNNTENEENGFIALNSDERDMLINLDELLKTFREKIYEHIKDVELFLISLIPFMRGYSTIINNNDIKENLTQLMHGYKTNTVDIAECYIKLFGNKNNIIPNNYKVNVDDMLNKTVDGKEIVDKEKYPLLNRTLVHSFTYLFLRLLIEKKLVSKYNIDTESKNGAKQLGQIISKAFPENSKNSDDIKNRVFLTTKKTLLNEFNHFEGNMSIFQPAIDITDHMLGKEKTDILAFVNKL</sequence>
<dbReference type="InterPro" id="IPR027417">
    <property type="entry name" value="P-loop_NTPase"/>
</dbReference>
<reference evidence="3" key="1">
    <citation type="journal article" date="2019" name="Int. J. Syst. Evol. Microbiol.">
        <title>The Global Catalogue of Microorganisms (GCM) 10K type strain sequencing project: providing services to taxonomists for standard genome sequencing and annotation.</title>
        <authorList>
            <consortium name="The Broad Institute Genomics Platform"/>
            <consortium name="The Broad Institute Genome Sequencing Center for Infectious Disease"/>
            <person name="Wu L."/>
            <person name="Ma J."/>
        </authorList>
    </citation>
    <scope>NUCLEOTIDE SEQUENCE [LARGE SCALE GENOMIC DNA]</scope>
    <source>
        <strain evidence="3">CCUG 61707</strain>
    </source>
</reference>
<dbReference type="Gene3D" id="3.40.50.300">
    <property type="entry name" value="P-loop containing nucleotide triphosphate hydrolases"/>
    <property type="match status" value="2"/>
</dbReference>
<dbReference type="RefSeq" id="WP_380819500.1">
    <property type="nucleotide sequence ID" value="NZ_JBHTJN010000008.1"/>
</dbReference>
<dbReference type="PANTHER" id="PTHR32182:SF22">
    <property type="entry name" value="ATP-DEPENDENT ENDONUCLEASE, OLD FAMILY-RELATED"/>
    <property type="match status" value="1"/>
</dbReference>
<dbReference type="Proteomes" id="UP001596996">
    <property type="component" value="Unassembled WGS sequence"/>
</dbReference>
<dbReference type="PANTHER" id="PTHR32182">
    <property type="entry name" value="DNA REPLICATION AND REPAIR PROTEIN RECF"/>
    <property type="match status" value="1"/>
</dbReference>
<dbReference type="SMART" id="SM00382">
    <property type="entry name" value="AAA"/>
    <property type="match status" value="1"/>
</dbReference>
<dbReference type="EMBL" id="JBHTJN010000008">
    <property type="protein sequence ID" value="MFD0965963.1"/>
    <property type="molecule type" value="Genomic_DNA"/>
</dbReference>
<protein>
    <submittedName>
        <fullName evidence="2">AAA family ATPase</fullName>
    </submittedName>
</protein>
<evidence type="ECO:0000313" key="3">
    <source>
        <dbReference type="Proteomes" id="UP001596996"/>
    </source>
</evidence>
<feature type="domain" description="AAA+ ATPase" evidence="1">
    <location>
        <begin position="32"/>
        <end position="488"/>
    </location>
</feature>
<keyword evidence="3" id="KW-1185">Reference proteome</keyword>
<proteinExistence type="predicted"/>
<dbReference type="InterPro" id="IPR003593">
    <property type="entry name" value="AAA+_ATPase"/>
</dbReference>
<dbReference type="Pfam" id="PF13166">
    <property type="entry name" value="AAA_13"/>
    <property type="match status" value="1"/>
</dbReference>
<comment type="caution">
    <text evidence="2">The sequence shown here is derived from an EMBL/GenBank/DDBJ whole genome shotgun (WGS) entry which is preliminary data.</text>
</comment>
<dbReference type="SUPFAM" id="SSF52540">
    <property type="entry name" value="P-loop containing nucleoside triphosphate hydrolases"/>
    <property type="match status" value="1"/>
</dbReference>
<evidence type="ECO:0000313" key="2">
    <source>
        <dbReference type="EMBL" id="MFD0965963.1"/>
    </source>
</evidence>
<gene>
    <name evidence="2" type="ORF">ACFQ02_03735</name>
</gene>
<accession>A0ABW3I804</accession>
<name>A0ABW3I804_9PAST</name>
<organism evidence="2 3">
    <name type="scientific">Seminibacterium arietis</name>
    <dbReference type="NCBI Taxonomy" id="1173502"/>
    <lineage>
        <taxon>Bacteria</taxon>
        <taxon>Pseudomonadati</taxon>
        <taxon>Pseudomonadota</taxon>
        <taxon>Gammaproteobacteria</taxon>
        <taxon>Pasteurellales</taxon>
        <taxon>Pasteurellaceae</taxon>
        <taxon>Seminibacterium</taxon>
    </lineage>
</organism>
<evidence type="ECO:0000259" key="1">
    <source>
        <dbReference type="SMART" id="SM00382"/>
    </source>
</evidence>
<dbReference type="InterPro" id="IPR026866">
    <property type="entry name" value="CR006_AAA"/>
</dbReference>